<dbReference type="Gene3D" id="3.40.50.720">
    <property type="entry name" value="NAD(P)-binding Rossmann-like Domain"/>
    <property type="match status" value="1"/>
</dbReference>
<organism evidence="2 3">
    <name type="scientific">Anaeromicropila herbilytica</name>
    <dbReference type="NCBI Taxonomy" id="2785025"/>
    <lineage>
        <taxon>Bacteria</taxon>
        <taxon>Bacillati</taxon>
        <taxon>Bacillota</taxon>
        <taxon>Clostridia</taxon>
        <taxon>Lachnospirales</taxon>
        <taxon>Lachnospiraceae</taxon>
        <taxon>Anaeromicropila</taxon>
    </lineage>
</organism>
<dbReference type="SUPFAM" id="SSF51735">
    <property type="entry name" value="NAD(P)-binding Rossmann-fold domains"/>
    <property type="match status" value="1"/>
</dbReference>
<sequence length="289" mass="33415">MYKRILVTGKNSYVGNSFLQWIGENAQYVIDTISMRDGNWVNTDLSIYDTIFHVAGIAHVEAKDSMESTYYKVNRDMTIDLAKKAKQTGVRQFIYMSSIIVYGENNRHNSHSVITKDTVPNPSGFYGRSKLEAEEGLLQLQDDNFHIAIVRAPMIYGKGSKGNYPRLARLARILPMFPKVRNRRSILYIDNLCEFVKMLIDNEERGIFFPQNKEYCSTTELVQEIARVHGKRVIGISCFNLLIKLSMKRINMLNKIFGTLVYDLELSSYREFSYCKYDMKSSIELTEKK</sequence>
<dbReference type="InterPro" id="IPR001509">
    <property type="entry name" value="Epimerase_deHydtase"/>
</dbReference>
<dbReference type="PANTHER" id="PTHR43245:SF58">
    <property type="entry name" value="BLL5923 PROTEIN"/>
    <property type="match status" value="1"/>
</dbReference>
<gene>
    <name evidence="2" type="ORF">bsdtb5_35180</name>
</gene>
<evidence type="ECO:0000259" key="1">
    <source>
        <dbReference type="Pfam" id="PF01370"/>
    </source>
</evidence>
<reference evidence="2 3" key="1">
    <citation type="submission" date="2020-11" db="EMBL/GenBank/DDBJ databases">
        <title>Draft genome sequencing of a Lachnospiraceae strain isolated from anoxic soil subjected to BSD treatment.</title>
        <authorList>
            <person name="Uek A."/>
            <person name="Tonouchi A."/>
        </authorList>
    </citation>
    <scope>NUCLEOTIDE SEQUENCE [LARGE SCALE GENOMIC DNA]</scope>
    <source>
        <strain evidence="2 3">TB5</strain>
    </source>
</reference>
<dbReference type="InterPro" id="IPR036291">
    <property type="entry name" value="NAD(P)-bd_dom_sf"/>
</dbReference>
<feature type="domain" description="NAD-dependent epimerase/dehydratase" evidence="1">
    <location>
        <begin position="6"/>
        <end position="205"/>
    </location>
</feature>
<dbReference type="EMBL" id="AP024169">
    <property type="protein sequence ID" value="BCN32223.1"/>
    <property type="molecule type" value="Genomic_DNA"/>
</dbReference>
<dbReference type="Pfam" id="PF01370">
    <property type="entry name" value="Epimerase"/>
    <property type="match status" value="1"/>
</dbReference>
<keyword evidence="3" id="KW-1185">Reference proteome</keyword>
<dbReference type="RefSeq" id="WP_271713287.1">
    <property type="nucleotide sequence ID" value="NZ_AP024169.1"/>
</dbReference>
<name>A0A7R7IDZ1_9FIRM</name>
<evidence type="ECO:0000313" key="2">
    <source>
        <dbReference type="EMBL" id="BCN32223.1"/>
    </source>
</evidence>
<dbReference type="PANTHER" id="PTHR43245">
    <property type="entry name" value="BIFUNCTIONAL POLYMYXIN RESISTANCE PROTEIN ARNA"/>
    <property type="match status" value="1"/>
</dbReference>
<dbReference type="InterPro" id="IPR050177">
    <property type="entry name" value="Lipid_A_modif_metabolic_enz"/>
</dbReference>
<dbReference type="Proteomes" id="UP000595897">
    <property type="component" value="Chromosome"/>
</dbReference>
<dbReference type="AlphaFoldDB" id="A0A7R7IDZ1"/>
<dbReference type="KEGG" id="ahb:bsdtb5_35180"/>
<accession>A0A7R7IDZ1</accession>
<protein>
    <submittedName>
        <fullName evidence="2">UDP-glucose 4-epimerase</fullName>
    </submittedName>
</protein>
<proteinExistence type="predicted"/>
<evidence type="ECO:0000313" key="3">
    <source>
        <dbReference type="Proteomes" id="UP000595897"/>
    </source>
</evidence>